<evidence type="ECO:0000313" key="3">
    <source>
        <dbReference type="Proteomes" id="UP000095621"/>
    </source>
</evidence>
<dbReference type="EMBL" id="CZBU01000001">
    <property type="protein sequence ID" value="CUQ74710.1"/>
    <property type="molecule type" value="Genomic_DNA"/>
</dbReference>
<accession>A0A174YVK3</accession>
<dbReference type="OrthoDB" id="9865763at2"/>
<sequence>MNDDNENVLIIAYNLFCTILIPAVIVLTGIWSLESESDFTHGRTGGLPMGALTVFVPEVIFGLKWKMKRAFTISCCIAWCIFLLKMAHYFFAVVTNAPITYYGTVCIVLFGLMWSIVMELKQELKEYILEFPQEYWLVPCSNSSRYNKVFRFIWLVGVVLGTIFLLMIKWGMSL</sequence>
<dbReference type="RefSeq" id="WP_055214009.1">
    <property type="nucleotide sequence ID" value="NZ_CZBU01000001.1"/>
</dbReference>
<keyword evidence="1" id="KW-0812">Transmembrane</keyword>
<feature type="transmembrane region" description="Helical" evidence="1">
    <location>
        <begin position="152"/>
        <end position="172"/>
    </location>
</feature>
<organism evidence="2 3">
    <name type="scientific">Lachnospira eligens</name>
    <dbReference type="NCBI Taxonomy" id="39485"/>
    <lineage>
        <taxon>Bacteria</taxon>
        <taxon>Bacillati</taxon>
        <taxon>Bacillota</taxon>
        <taxon>Clostridia</taxon>
        <taxon>Lachnospirales</taxon>
        <taxon>Lachnospiraceae</taxon>
        <taxon>Lachnospira</taxon>
    </lineage>
</organism>
<keyword evidence="1" id="KW-1133">Transmembrane helix</keyword>
<reference evidence="2 3" key="1">
    <citation type="submission" date="2015-09" db="EMBL/GenBank/DDBJ databases">
        <authorList>
            <consortium name="Pathogen Informatics"/>
        </authorList>
    </citation>
    <scope>NUCLEOTIDE SEQUENCE [LARGE SCALE GENOMIC DNA]</scope>
    <source>
        <strain evidence="2 3">2789STDY5834875</strain>
    </source>
</reference>
<dbReference type="AlphaFoldDB" id="A0A174YVK3"/>
<dbReference type="Proteomes" id="UP000095621">
    <property type="component" value="Unassembled WGS sequence"/>
</dbReference>
<feature type="transmembrane region" description="Helical" evidence="1">
    <location>
        <begin position="12"/>
        <end position="33"/>
    </location>
</feature>
<keyword evidence="1" id="KW-0472">Membrane</keyword>
<proteinExistence type="predicted"/>
<evidence type="ECO:0000256" key="1">
    <source>
        <dbReference type="SAM" id="Phobius"/>
    </source>
</evidence>
<evidence type="ECO:0000313" key="2">
    <source>
        <dbReference type="EMBL" id="CUQ74710.1"/>
    </source>
</evidence>
<name>A0A174YVK3_9FIRM</name>
<feature type="transmembrane region" description="Helical" evidence="1">
    <location>
        <begin position="70"/>
        <end position="93"/>
    </location>
</feature>
<feature type="transmembrane region" description="Helical" evidence="1">
    <location>
        <begin position="45"/>
        <end position="63"/>
    </location>
</feature>
<gene>
    <name evidence="2" type="ORF">ERS852490_00099</name>
</gene>
<protein>
    <submittedName>
        <fullName evidence="2">Uncharacterized protein</fullName>
    </submittedName>
</protein>
<feature type="transmembrane region" description="Helical" evidence="1">
    <location>
        <begin position="99"/>
        <end position="117"/>
    </location>
</feature>